<proteinExistence type="predicted"/>
<reference evidence="1" key="2">
    <citation type="journal article" date="2022" name="New Phytol.">
        <title>Evolutionary transition to the ectomycorrhizal habit in the genomes of a hyperdiverse lineage of mushroom-forming fungi.</title>
        <authorList>
            <person name="Looney B."/>
            <person name="Miyauchi S."/>
            <person name="Morin E."/>
            <person name="Drula E."/>
            <person name="Courty P.E."/>
            <person name="Kohler A."/>
            <person name="Kuo A."/>
            <person name="LaButti K."/>
            <person name="Pangilinan J."/>
            <person name="Lipzen A."/>
            <person name="Riley R."/>
            <person name="Andreopoulos W."/>
            <person name="He G."/>
            <person name="Johnson J."/>
            <person name="Nolan M."/>
            <person name="Tritt A."/>
            <person name="Barry K.W."/>
            <person name="Grigoriev I.V."/>
            <person name="Nagy L.G."/>
            <person name="Hibbett D."/>
            <person name="Henrissat B."/>
            <person name="Matheny P.B."/>
            <person name="Labbe J."/>
            <person name="Martin F.M."/>
        </authorList>
    </citation>
    <scope>NUCLEOTIDE SEQUENCE</scope>
    <source>
        <strain evidence="1">HHB10654</strain>
    </source>
</reference>
<evidence type="ECO:0000313" key="1">
    <source>
        <dbReference type="EMBL" id="KAI0064169.1"/>
    </source>
</evidence>
<name>A0ACB8T649_9AGAM</name>
<gene>
    <name evidence="1" type="ORF">BV25DRAFT_1914812</name>
</gene>
<sequence>MSLSQDVQDHASTSYQSGQMSRVLELWLESAEGKAEFDMLMKEKAIKFVEDEIHAEMDNLKSLCFFRIKTPEFLLGLTLDGAIKPLLTKATPITYKLILAALQTKRAEEENTHKTPDQIAPVIMAQLVKHRSQNALLFAIPYALAQWAAGVPHQAIDICAKIGLSIDYTSLGLARVAIADGCMAIAREAARQIHMLCYDNM</sequence>
<evidence type="ECO:0000313" key="2">
    <source>
        <dbReference type="Proteomes" id="UP000814140"/>
    </source>
</evidence>
<dbReference type="Proteomes" id="UP000814140">
    <property type="component" value="Unassembled WGS sequence"/>
</dbReference>
<comment type="caution">
    <text evidence="1">The sequence shown here is derived from an EMBL/GenBank/DDBJ whole genome shotgun (WGS) entry which is preliminary data.</text>
</comment>
<accession>A0ACB8T649</accession>
<protein>
    <submittedName>
        <fullName evidence="1">Uncharacterized protein</fullName>
    </submittedName>
</protein>
<reference evidence="1" key="1">
    <citation type="submission" date="2021-03" db="EMBL/GenBank/DDBJ databases">
        <authorList>
            <consortium name="DOE Joint Genome Institute"/>
            <person name="Ahrendt S."/>
            <person name="Looney B.P."/>
            <person name="Miyauchi S."/>
            <person name="Morin E."/>
            <person name="Drula E."/>
            <person name="Courty P.E."/>
            <person name="Chicoki N."/>
            <person name="Fauchery L."/>
            <person name="Kohler A."/>
            <person name="Kuo A."/>
            <person name="Labutti K."/>
            <person name="Pangilinan J."/>
            <person name="Lipzen A."/>
            <person name="Riley R."/>
            <person name="Andreopoulos W."/>
            <person name="He G."/>
            <person name="Johnson J."/>
            <person name="Barry K.W."/>
            <person name="Grigoriev I.V."/>
            <person name="Nagy L."/>
            <person name="Hibbett D."/>
            <person name="Henrissat B."/>
            <person name="Matheny P.B."/>
            <person name="Labbe J."/>
            <person name="Martin F."/>
        </authorList>
    </citation>
    <scope>NUCLEOTIDE SEQUENCE</scope>
    <source>
        <strain evidence="1">HHB10654</strain>
    </source>
</reference>
<dbReference type="EMBL" id="MU277200">
    <property type="protein sequence ID" value="KAI0064169.1"/>
    <property type="molecule type" value="Genomic_DNA"/>
</dbReference>
<keyword evidence="2" id="KW-1185">Reference proteome</keyword>
<organism evidence="1 2">
    <name type="scientific">Artomyces pyxidatus</name>
    <dbReference type="NCBI Taxonomy" id="48021"/>
    <lineage>
        <taxon>Eukaryota</taxon>
        <taxon>Fungi</taxon>
        <taxon>Dikarya</taxon>
        <taxon>Basidiomycota</taxon>
        <taxon>Agaricomycotina</taxon>
        <taxon>Agaricomycetes</taxon>
        <taxon>Russulales</taxon>
        <taxon>Auriscalpiaceae</taxon>
        <taxon>Artomyces</taxon>
    </lineage>
</organism>